<organism evidence="2 3">
    <name type="scientific">Priestia megaterium</name>
    <name type="common">Bacillus megaterium</name>
    <dbReference type="NCBI Taxonomy" id="1404"/>
    <lineage>
        <taxon>Bacteria</taxon>
        <taxon>Bacillati</taxon>
        <taxon>Bacillota</taxon>
        <taxon>Bacilli</taxon>
        <taxon>Bacillales</taxon>
        <taxon>Bacillaceae</taxon>
        <taxon>Priestia</taxon>
    </lineage>
</organism>
<feature type="domain" description="THIF-type NAD/FAD binding fold" evidence="1">
    <location>
        <begin position="121"/>
        <end position="361"/>
    </location>
</feature>
<sequence>MEKMKPKFKETIPVFFINDEIHIGEEDGVAGVIEDPSGSIKYLISLINGKNSIEEIIHLVQEKYPNIKENEVLEGIKALDTEKYLEDNSLNPQSIGDYELERYKANLNYFSLFTSLEDNKYNVQETIINTKVALLGIGGLGSQILYHLSALGFHNINALDFDTLELSNFNRQLLYSEKDINKLKTELAKERISSFNPNVNLNVTNKRIECAEDVMTHIEGSDYVICVADKPTLHIQDWVNEAVVKLGKPLVSGGVLNTRGRFYSMLPGKTGCVECHKQTIIESDVIVNKQLDSMHQINFQRNNAAISPNVAMLAGAIVNEFLGLVTGIQTPISLGKMMELNFLTYQTYPISEWNKKEDCPVCHSAPVTVGK</sequence>
<dbReference type="EMBL" id="JARAOX010000123">
    <property type="protein sequence ID" value="MDD9781485.1"/>
    <property type="molecule type" value="Genomic_DNA"/>
</dbReference>
<dbReference type="InterPro" id="IPR000594">
    <property type="entry name" value="ThiF_NAD_FAD-bd"/>
</dbReference>
<proteinExistence type="predicted"/>
<dbReference type="GO" id="GO:0016779">
    <property type="term" value="F:nucleotidyltransferase activity"/>
    <property type="evidence" value="ECO:0007669"/>
    <property type="project" value="UniProtKB-KW"/>
</dbReference>
<name>A0ABD4WMQ9_PRIMG</name>
<comment type="caution">
    <text evidence="2">The sequence shown here is derived from an EMBL/GenBank/DDBJ whole genome shotgun (WGS) entry which is preliminary data.</text>
</comment>
<dbReference type="Gene3D" id="3.40.50.720">
    <property type="entry name" value="NAD(P)-binding Rossmann-like Domain"/>
    <property type="match status" value="1"/>
</dbReference>
<evidence type="ECO:0000313" key="3">
    <source>
        <dbReference type="Proteomes" id="UP001213771"/>
    </source>
</evidence>
<evidence type="ECO:0000313" key="2">
    <source>
        <dbReference type="EMBL" id="MDD9781485.1"/>
    </source>
</evidence>
<accession>A0ABD4WMQ9</accession>
<dbReference type="PANTHER" id="PTHR10953">
    <property type="entry name" value="UBIQUITIN-ACTIVATING ENZYME E1"/>
    <property type="match status" value="1"/>
</dbReference>
<evidence type="ECO:0000259" key="1">
    <source>
        <dbReference type="Pfam" id="PF00899"/>
    </source>
</evidence>
<dbReference type="InterPro" id="IPR045886">
    <property type="entry name" value="ThiF/MoeB/HesA"/>
</dbReference>
<dbReference type="InterPro" id="IPR035985">
    <property type="entry name" value="Ubiquitin-activating_enz"/>
</dbReference>
<dbReference type="SUPFAM" id="SSF69572">
    <property type="entry name" value="Activating enzymes of the ubiquitin-like proteins"/>
    <property type="match status" value="1"/>
</dbReference>
<protein>
    <submittedName>
        <fullName evidence="2">ThiF family adenylyltransferase</fullName>
    </submittedName>
</protein>
<reference evidence="2 3" key="1">
    <citation type="submission" date="2023-02" db="EMBL/GenBank/DDBJ databases">
        <authorList>
            <person name="Olszewska D."/>
        </authorList>
    </citation>
    <scope>NUCLEOTIDE SEQUENCE [LARGE SCALE GENOMIC DNA]</scope>
    <source>
        <strain evidence="2 3">FDU301</strain>
    </source>
</reference>
<dbReference type="RefSeq" id="WP_274588587.1">
    <property type="nucleotide sequence ID" value="NZ_JARAOX010000123.1"/>
</dbReference>
<dbReference type="PANTHER" id="PTHR10953:SF102">
    <property type="entry name" value="ADENYLYLTRANSFERASE AND SULFURTRANSFERASE MOCS3"/>
    <property type="match status" value="1"/>
</dbReference>
<dbReference type="Proteomes" id="UP001213771">
    <property type="component" value="Unassembled WGS sequence"/>
</dbReference>
<keyword evidence="2" id="KW-0548">Nucleotidyltransferase</keyword>
<keyword evidence="2" id="KW-0808">Transferase</keyword>
<dbReference type="AlphaFoldDB" id="A0ABD4WMQ9"/>
<dbReference type="Pfam" id="PF00899">
    <property type="entry name" value="ThiF"/>
    <property type="match status" value="1"/>
</dbReference>
<gene>
    <name evidence="2" type="ORF">PVE99_03570</name>
</gene>